<comment type="caution">
    <text evidence="2">The sequence shown here is derived from an EMBL/GenBank/DDBJ whole genome shotgun (WGS) entry which is preliminary data.</text>
</comment>
<evidence type="ECO:0000313" key="1">
    <source>
        <dbReference type="EMBL" id="MBB5294257.1"/>
    </source>
</evidence>
<dbReference type="Gene3D" id="3.30.530.20">
    <property type="match status" value="1"/>
</dbReference>
<dbReference type="EMBL" id="JACHFV010000003">
    <property type="protein sequence ID" value="MBB5294257.1"/>
    <property type="molecule type" value="Genomic_DNA"/>
</dbReference>
<dbReference type="SUPFAM" id="SSF55961">
    <property type="entry name" value="Bet v1-like"/>
    <property type="match status" value="1"/>
</dbReference>
<sequence length="137" mass="15332">MWEYEHQATTSATPEAIYRLWSNVGTWHNWNPDVVRAELDGPFAAGSHIVMTTTQDTIHLRLAEVEENRSFVDEVKLDGVLVRTIHRLQALENGLTLVTYRMEITGPGVDQLGPEIGPAITGDFPDTIASLVEYAER</sequence>
<organism evidence="2 3">
    <name type="scientific">Deinococcus metallilatus</name>
    <dbReference type="NCBI Taxonomy" id="1211322"/>
    <lineage>
        <taxon>Bacteria</taxon>
        <taxon>Thermotogati</taxon>
        <taxon>Deinococcota</taxon>
        <taxon>Deinococci</taxon>
        <taxon>Deinococcales</taxon>
        <taxon>Deinococcaceae</taxon>
        <taxon>Deinococcus</taxon>
    </lineage>
</organism>
<dbReference type="Pfam" id="PF10604">
    <property type="entry name" value="Polyketide_cyc2"/>
    <property type="match status" value="1"/>
</dbReference>
<protein>
    <submittedName>
        <fullName evidence="2">Polyketide cyclase</fullName>
    </submittedName>
</protein>
<accession>A0AAJ5F6X7</accession>
<dbReference type="RefSeq" id="WP_129119323.1">
    <property type="nucleotide sequence ID" value="NZ_BSUI01000016.1"/>
</dbReference>
<reference evidence="2 3" key="1">
    <citation type="submission" date="2019-04" db="EMBL/GenBank/DDBJ databases">
        <title>Deinococcus metalilatus MA1002 mutant No.5.</title>
        <authorList>
            <person name="Park W."/>
            <person name="Park C."/>
        </authorList>
    </citation>
    <scope>NUCLEOTIDE SEQUENCE [LARGE SCALE GENOMIC DNA]</scope>
    <source>
        <strain evidence="2 3">MA1002-m5</strain>
    </source>
</reference>
<dbReference type="InterPro" id="IPR019587">
    <property type="entry name" value="Polyketide_cyclase/dehydratase"/>
</dbReference>
<keyword evidence="4" id="KW-1185">Reference proteome</keyword>
<dbReference type="AlphaFoldDB" id="A0AAJ5F6X7"/>
<gene>
    <name evidence="2" type="ORF">FCS05_08165</name>
    <name evidence="1" type="ORF">HNQ10_001071</name>
</gene>
<dbReference type="EMBL" id="VBRC01000005">
    <property type="protein sequence ID" value="TLK27886.1"/>
    <property type="molecule type" value="Genomic_DNA"/>
</dbReference>
<evidence type="ECO:0000313" key="3">
    <source>
        <dbReference type="Proteomes" id="UP000308000"/>
    </source>
</evidence>
<dbReference type="Proteomes" id="UP000536909">
    <property type="component" value="Unassembled WGS sequence"/>
</dbReference>
<reference evidence="1 4" key="2">
    <citation type="submission" date="2020-08" db="EMBL/GenBank/DDBJ databases">
        <title>Genomic Encyclopedia of Type Strains, Phase IV (KMG-IV): sequencing the most valuable type-strain genomes for metagenomic binning, comparative biology and taxonomic classification.</title>
        <authorList>
            <person name="Goeker M."/>
        </authorList>
    </citation>
    <scope>NUCLEOTIDE SEQUENCE [LARGE SCALE GENOMIC DNA]</scope>
    <source>
        <strain evidence="1 4">DSM 105434</strain>
    </source>
</reference>
<proteinExistence type="predicted"/>
<name>A0AAJ5F6X7_9DEIO</name>
<dbReference type="Proteomes" id="UP000308000">
    <property type="component" value="Unassembled WGS sequence"/>
</dbReference>
<dbReference type="InterPro" id="IPR023393">
    <property type="entry name" value="START-like_dom_sf"/>
</dbReference>
<evidence type="ECO:0000313" key="2">
    <source>
        <dbReference type="EMBL" id="TLK27886.1"/>
    </source>
</evidence>
<evidence type="ECO:0000313" key="4">
    <source>
        <dbReference type="Proteomes" id="UP000536909"/>
    </source>
</evidence>